<evidence type="ECO:0000313" key="3">
    <source>
        <dbReference type="Proteomes" id="UP000006695"/>
    </source>
</evidence>
<dbReference type="InterPro" id="IPR010982">
    <property type="entry name" value="Lambda_DNA-bd_dom_sf"/>
</dbReference>
<gene>
    <name evidence="2" type="ordered locus">Gura_2092</name>
</gene>
<dbReference type="STRING" id="351605.Gura_2092"/>
<organism evidence="2 3">
    <name type="scientific">Geotalea uraniireducens (strain Rf4)</name>
    <name type="common">Geobacter uraniireducens</name>
    <dbReference type="NCBI Taxonomy" id="351605"/>
    <lineage>
        <taxon>Bacteria</taxon>
        <taxon>Pseudomonadati</taxon>
        <taxon>Thermodesulfobacteriota</taxon>
        <taxon>Desulfuromonadia</taxon>
        <taxon>Geobacterales</taxon>
        <taxon>Geobacteraceae</taxon>
        <taxon>Geotalea</taxon>
    </lineage>
</organism>
<dbReference type="RefSeq" id="WP_011938984.1">
    <property type="nucleotide sequence ID" value="NC_009483.1"/>
</dbReference>
<dbReference type="CDD" id="cd00093">
    <property type="entry name" value="HTH_XRE"/>
    <property type="match status" value="1"/>
</dbReference>
<dbReference type="EMBL" id="CP000698">
    <property type="protein sequence ID" value="ABQ26282.1"/>
    <property type="molecule type" value="Genomic_DNA"/>
</dbReference>
<protein>
    <submittedName>
        <fullName evidence="2">Transcriptional regulator, XRE family</fullName>
    </submittedName>
</protein>
<dbReference type="Proteomes" id="UP000006695">
    <property type="component" value="Chromosome"/>
</dbReference>
<accession>A5G3B4</accession>
<dbReference type="InterPro" id="IPR001387">
    <property type="entry name" value="Cro/C1-type_HTH"/>
</dbReference>
<dbReference type="AlphaFoldDB" id="A5G3B4"/>
<sequence length="115" mass="12710">MTRNSLSKEGLPTPAQQAVEVLGRNIRIARKRRGWSLDEMAGSMLVTRKTLSRLENGDPAVGLSVLAAALHVLNMTDDLKKVATPESDSVGMFYEKQRLPRRVGKKKTSADDLDF</sequence>
<dbReference type="KEGG" id="gur:Gura_2092"/>
<dbReference type="SUPFAM" id="SSF47413">
    <property type="entry name" value="lambda repressor-like DNA-binding domains"/>
    <property type="match status" value="1"/>
</dbReference>
<name>A5G3B4_GEOUR</name>
<dbReference type="SMART" id="SM00530">
    <property type="entry name" value="HTH_XRE"/>
    <property type="match status" value="1"/>
</dbReference>
<keyword evidence="3" id="KW-1185">Reference proteome</keyword>
<reference evidence="2 3" key="1">
    <citation type="submission" date="2007-05" db="EMBL/GenBank/DDBJ databases">
        <title>Complete sequence of Geobacter uraniireducens Rf4.</title>
        <authorList>
            <consortium name="US DOE Joint Genome Institute"/>
            <person name="Copeland A."/>
            <person name="Lucas S."/>
            <person name="Lapidus A."/>
            <person name="Barry K."/>
            <person name="Detter J.C."/>
            <person name="Glavina del Rio T."/>
            <person name="Hammon N."/>
            <person name="Israni S."/>
            <person name="Dalin E."/>
            <person name="Tice H."/>
            <person name="Pitluck S."/>
            <person name="Chertkov O."/>
            <person name="Brettin T."/>
            <person name="Bruce D."/>
            <person name="Han C."/>
            <person name="Schmutz J."/>
            <person name="Larimer F."/>
            <person name="Land M."/>
            <person name="Hauser L."/>
            <person name="Kyrpides N."/>
            <person name="Mikhailova N."/>
            <person name="Shelobolina E."/>
            <person name="Aklujkar M."/>
            <person name="Lovley D."/>
            <person name="Richardson P."/>
        </authorList>
    </citation>
    <scope>NUCLEOTIDE SEQUENCE [LARGE SCALE GENOMIC DNA]</scope>
    <source>
        <strain evidence="2 3">Rf4</strain>
    </source>
</reference>
<dbReference type="Pfam" id="PF13560">
    <property type="entry name" value="HTH_31"/>
    <property type="match status" value="1"/>
</dbReference>
<evidence type="ECO:0000313" key="2">
    <source>
        <dbReference type="EMBL" id="ABQ26282.1"/>
    </source>
</evidence>
<dbReference type="PROSITE" id="PS50943">
    <property type="entry name" value="HTH_CROC1"/>
    <property type="match status" value="1"/>
</dbReference>
<dbReference type="HOGENOM" id="CLU_153788_1_1_7"/>
<dbReference type="GO" id="GO:0003677">
    <property type="term" value="F:DNA binding"/>
    <property type="evidence" value="ECO:0007669"/>
    <property type="project" value="InterPro"/>
</dbReference>
<dbReference type="Gene3D" id="1.10.260.40">
    <property type="entry name" value="lambda repressor-like DNA-binding domains"/>
    <property type="match status" value="1"/>
</dbReference>
<evidence type="ECO:0000259" key="1">
    <source>
        <dbReference type="PROSITE" id="PS50943"/>
    </source>
</evidence>
<proteinExistence type="predicted"/>
<dbReference type="OrthoDB" id="5420607at2"/>
<feature type="domain" description="HTH cro/C1-type" evidence="1">
    <location>
        <begin position="26"/>
        <end position="79"/>
    </location>
</feature>